<proteinExistence type="predicted"/>
<evidence type="ECO:0000313" key="2">
    <source>
        <dbReference type="EMBL" id="EMM70902.1"/>
    </source>
</evidence>
<gene>
    <name evidence="2" type="ORF">LEP1GSC038_0032</name>
</gene>
<evidence type="ECO:0000313" key="3">
    <source>
        <dbReference type="Proteomes" id="UP000012101"/>
    </source>
</evidence>
<protein>
    <submittedName>
        <fullName evidence="2">Transposase DDE domain protein</fullName>
    </submittedName>
</protein>
<accession>M6FIF2</accession>
<dbReference type="Pfam" id="PF13612">
    <property type="entry name" value="DDE_Tnp_1_3"/>
    <property type="match status" value="1"/>
</dbReference>
<dbReference type="Proteomes" id="UP000012101">
    <property type="component" value="Unassembled WGS sequence"/>
</dbReference>
<sequence>MKPPGNVDDRNSKVIFPLSKNIYGKLFGDKGYISQSLFVSA</sequence>
<evidence type="ECO:0000259" key="1">
    <source>
        <dbReference type="Pfam" id="PF13612"/>
    </source>
</evidence>
<dbReference type="EMBL" id="AFJM02000064">
    <property type="protein sequence ID" value="EMM70902.1"/>
    <property type="molecule type" value="Genomic_DNA"/>
</dbReference>
<dbReference type="AlphaFoldDB" id="M6FIF2"/>
<reference evidence="2 3" key="1">
    <citation type="submission" date="2013-01" db="EMBL/GenBank/DDBJ databases">
        <authorList>
            <person name="Harkins D.M."/>
            <person name="Durkin A.S."/>
            <person name="Brinkac L.M."/>
            <person name="Haft D.H."/>
            <person name="Selengut J.D."/>
            <person name="Sanka R."/>
            <person name="DePew J."/>
            <person name="Purushe J."/>
            <person name="Hospenthal D.R."/>
            <person name="Murray C.K."/>
            <person name="Pimentel G."/>
            <person name="Wasfy M."/>
            <person name="Vinetz J.M."/>
            <person name="Sutton G.G."/>
            <person name="Nierman W.C."/>
            <person name="Fouts D.E."/>
        </authorList>
    </citation>
    <scope>NUCLEOTIDE SEQUENCE [LARGE SCALE GENOMIC DNA]</scope>
    <source>
        <strain evidence="2 3">2006001855</strain>
    </source>
</reference>
<name>M6FIF2_9LEPT</name>
<comment type="caution">
    <text evidence="2">The sequence shown here is derived from an EMBL/GenBank/DDBJ whole genome shotgun (WGS) entry which is preliminary data.</text>
</comment>
<dbReference type="InterPro" id="IPR025668">
    <property type="entry name" value="Tnp_DDE_dom"/>
</dbReference>
<organism evidence="2 3">
    <name type="scientific">Leptospira weilii str. 2006001855</name>
    <dbReference type="NCBI Taxonomy" id="996804"/>
    <lineage>
        <taxon>Bacteria</taxon>
        <taxon>Pseudomonadati</taxon>
        <taxon>Spirochaetota</taxon>
        <taxon>Spirochaetia</taxon>
        <taxon>Leptospirales</taxon>
        <taxon>Leptospiraceae</taxon>
        <taxon>Leptospira</taxon>
    </lineage>
</organism>
<feature type="domain" description="Transposase DDE" evidence="1">
    <location>
        <begin position="4"/>
        <end position="38"/>
    </location>
</feature>